<gene>
    <name evidence="1" type="ORF">ISN44_As13g020450</name>
</gene>
<evidence type="ECO:0000313" key="2">
    <source>
        <dbReference type="Proteomes" id="UP000694251"/>
    </source>
</evidence>
<dbReference type="AlphaFoldDB" id="A0A8T1XUF2"/>
<evidence type="ECO:0008006" key="3">
    <source>
        <dbReference type="Google" id="ProtNLM"/>
    </source>
</evidence>
<protein>
    <recommendedName>
        <fullName evidence="3">Cystatin/monellin superfamily protein</fullName>
    </recommendedName>
</protein>
<comment type="caution">
    <text evidence="1">The sequence shown here is derived from an EMBL/GenBank/DDBJ whole genome shotgun (WGS) entry which is preliminary data.</text>
</comment>
<dbReference type="PANTHER" id="PTHR31228">
    <property type="entry name" value="CYSTATIN/MONELLIN SUPERFAMILY PROTEIN"/>
    <property type="match status" value="1"/>
</dbReference>
<organism evidence="1 2">
    <name type="scientific">Arabidopsis suecica</name>
    <name type="common">Swedish thale-cress</name>
    <name type="synonym">Cardaminopsis suecica</name>
    <dbReference type="NCBI Taxonomy" id="45249"/>
    <lineage>
        <taxon>Eukaryota</taxon>
        <taxon>Viridiplantae</taxon>
        <taxon>Streptophyta</taxon>
        <taxon>Embryophyta</taxon>
        <taxon>Tracheophyta</taxon>
        <taxon>Spermatophyta</taxon>
        <taxon>Magnoliopsida</taxon>
        <taxon>eudicotyledons</taxon>
        <taxon>Gunneridae</taxon>
        <taxon>Pentapetalae</taxon>
        <taxon>rosids</taxon>
        <taxon>malvids</taxon>
        <taxon>Brassicales</taxon>
        <taxon>Brassicaceae</taxon>
        <taxon>Camelineae</taxon>
        <taxon>Arabidopsis</taxon>
    </lineage>
</organism>
<reference evidence="1 2" key="1">
    <citation type="submission" date="2020-12" db="EMBL/GenBank/DDBJ databases">
        <title>Concerted genomic and epigenomic changes stabilize Arabidopsis allopolyploids.</title>
        <authorList>
            <person name="Chen Z."/>
        </authorList>
    </citation>
    <scope>NUCLEOTIDE SEQUENCE [LARGE SCALE GENOMIC DNA]</scope>
    <source>
        <strain evidence="1">As9502</strain>
        <tissue evidence="1">Leaf</tissue>
    </source>
</reference>
<dbReference type="PANTHER" id="PTHR31228:SF25">
    <property type="entry name" value="CYSTATIN-LIKE PROTEIN-RELATED"/>
    <property type="match status" value="1"/>
</dbReference>
<sequence>MADSVLMEVNCRRPEKIPKLDKACEGSKSSSKQRVVKWGKGEDDEYLRQYLLFHYQFEKTQGFSIKWEQFDYFFRSRSMDNSPKQISQTRSNAELIREMTLTAIEKHNEAHGTKLVYVEHVEGNYQFTSGLTCWLTFWATDMASFPPQSKIYQANVWRRGQHFHTFIFRVKPTDEEIESVEVQPPSPMRYEFDKPPIVFSRPGPEDEALPGVPFVFNRTGAGLDPDRFTPSWS</sequence>
<proteinExistence type="predicted"/>
<keyword evidence="2" id="KW-1185">Reference proteome</keyword>
<dbReference type="EMBL" id="JAEFBJ010000013">
    <property type="protein sequence ID" value="KAG7538251.1"/>
    <property type="molecule type" value="Genomic_DNA"/>
</dbReference>
<name>A0A8T1XUF2_ARASU</name>
<evidence type="ECO:0000313" key="1">
    <source>
        <dbReference type="EMBL" id="KAG7538251.1"/>
    </source>
</evidence>
<dbReference type="Proteomes" id="UP000694251">
    <property type="component" value="Chromosome 13"/>
</dbReference>
<dbReference type="OrthoDB" id="1069561at2759"/>
<accession>A0A8T1XUF2</accession>